<dbReference type="PANTHER" id="PTHR11567:SF110">
    <property type="entry name" value="2-PHOSPHOXYLOSE PHOSPHATASE 1"/>
    <property type="match status" value="1"/>
</dbReference>
<dbReference type="PROSITE" id="PS00616">
    <property type="entry name" value="HIS_ACID_PHOSPHAT_1"/>
    <property type="match status" value="1"/>
</dbReference>
<comment type="similarity">
    <text evidence="1">Belongs to the histidine acid phosphatase family.</text>
</comment>
<reference evidence="4 5" key="1">
    <citation type="submission" date="2017-11" db="EMBL/GenBank/DDBJ databases">
        <title>The genome sequence of Pantoea rodasii DSM 26611.</title>
        <authorList>
            <person name="Gao J."/>
            <person name="Mao X."/>
            <person name="Sun J."/>
        </authorList>
    </citation>
    <scope>NUCLEOTIDE SEQUENCE [LARGE SCALE GENOMIC DNA]</scope>
    <source>
        <strain evidence="4 5">DSM 26611</strain>
    </source>
</reference>
<dbReference type="Proteomes" id="UP000232062">
    <property type="component" value="Unassembled WGS sequence"/>
</dbReference>
<evidence type="ECO:0000313" key="5">
    <source>
        <dbReference type="Proteomes" id="UP000232062"/>
    </source>
</evidence>
<evidence type="ECO:0000256" key="3">
    <source>
        <dbReference type="SAM" id="SignalP"/>
    </source>
</evidence>
<sequence length="427" mass="47208">MNPRRNQIAARLFIAGALWLSTSPVQAEAQYQLEKVVELSRHGIRPPTPGNRKEMEAATQRPWTTWTTHDGELTGHGYSAVVNKGRWEGEHYRQLGLLTSGCPLAQDVYVRASPLQRTRATAQALVDSAFPGCGVTVHRVEGENDPLFQTDAFPATDTDPAQQLAAVTAATGDLAARQQALQPAVQALKSAVCRPDSDCAFFEKTWQIKQSKSGKSYVQGLSVLANMVETLRLGWNENLPADQLAWGNITHAAQITAVLPLLTANYDLSNDVLYTAQKRGSILLNQMIEGVEQGVSRTSDRLPDTRWLLFVAHDTNIAMVRTLMDFTWTLPGYTRGNIPPGSSLVFERWRDKKTGERLLHIYFQAQSLDDLRNLQSVDQSHPLLREEWHASDCRVTEVGTLCPMAATLAALGKQLDHTAITPVSYAQ</sequence>
<evidence type="ECO:0000256" key="1">
    <source>
        <dbReference type="ARBA" id="ARBA00005375"/>
    </source>
</evidence>
<comment type="caution">
    <text evidence="4">The sequence shown here is derived from an EMBL/GenBank/DDBJ whole genome shotgun (WGS) entry which is preliminary data.</text>
</comment>
<evidence type="ECO:0000313" key="4">
    <source>
        <dbReference type="EMBL" id="PJZ04011.1"/>
    </source>
</evidence>
<keyword evidence="5" id="KW-1185">Reference proteome</keyword>
<keyword evidence="2" id="KW-0378">Hydrolase</keyword>
<dbReference type="RefSeq" id="WP_100703195.1">
    <property type="nucleotide sequence ID" value="NZ_MLFP01000009.1"/>
</dbReference>
<dbReference type="OrthoDB" id="395886at2"/>
<keyword evidence="3" id="KW-0732">Signal</keyword>
<dbReference type="PANTHER" id="PTHR11567">
    <property type="entry name" value="ACID PHOSPHATASE-RELATED"/>
    <property type="match status" value="1"/>
</dbReference>
<evidence type="ECO:0000256" key="2">
    <source>
        <dbReference type="ARBA" id="ARBA00022801"/>
    </source>
</evidence>
<gene>
    <name evidence="4" type="ORF">PRCB_19140</name>
</gene>
<organism evidence="4 5">
    <name type="scientific">Pantoea rodasii</name>
    <dbReference type="NCBI Taxonomy" id="1076549"/>
    <lineage>
        <taxon>Bacteria</taxon>
        <taxon>Pseudomonadati</taxon>
        <taxon>Pseudomonadota</taxon>
        <taxon>Gammaproteobacteria</taxon>
        <taxon>Enterobacterales</taxon>
        <taxon>Erwiniaceae</taxon>
        <taxon>Pantoea</taxon>
    </lineage>
</organism>
<dbReference type="InterPro" id="IPR050645">
    <property type="entry name" value="Histidine_acid_phosphatase"/>
</dbReference>
<feature type="signal peptide" evidence="3">
    <location>
        <begin position="1"/>
        <end position="27"/>
    </location>
</feature>
<protein>
    <submittedName>
        <fullName evidence="4">Histidine-type phosphatase</fullName>
    </submittedName>
</protein>
<dbReference type="GO" id="GO:0030288">
    <property type="term" value="C:outer membrane-bounded periplasmic space"/>
    <property type="evidence" value="ECO:0007669"/>
    <property type="project" value="TreeGrafter"/>
</dbReference>
<proteinExistence type="inferred from homology"/>
<dbReference type="STRING" id="1076549.HA45_13210"/>
<dbReference type="Gene3D" id="3.40.50.1240">
    <property type="entry name" value="Phosphoglycerate mutase-like"/>
    <property type="match status" value="2"/>
</dbReference>
<dbReference type="InterPro" id="IPR033379">
    <property type="entry name" value="Acid_Pase_AS"/>
</dbReference>
<dbReference type="AlphaFoldDB" id="A0A2M9W903"/>
<dbReference type="GO" id="GO:0050308">
    <property type="term" value="F:sugar-phosphatase activity"/>
    <property type="evidence" value="ECO:0007669"/>
    <property type="project" value="TreeGrafter"/>
</dbReference>
<feature type="chain" id="PRO_5014799784" evidence="3">
    <location>
        <begin position="28"/>
        <end position="427"/>
    </location>
</feature>
<dbReference type="InterPro" id="IPR029033">
    <property type="entry name" value="His_PPase_superfam"/>
</dbReference>
<dbReference type="SUPFAM" id="SSF53254">
    <property type="entry name" value="Phosphoglycerate mutase-like"/>
    <property type="match status" value="1"/>
</dbReference>
<dbReference type="CDD" id="cd07061">
    <property type="entry name" value="HP_HAP_like"/>
    <property type="match status" value="1"/>
</dbReference>
<dbReference type="Pfam" id="PF00328">
    <property type="entry name" value="His_Phos_2"/>
    <property type="match status" value="1"/>
</dbReference>
<name>A0A2M9W903_9GAMM</name>
<accession>A0A2M9W903</accession>
<dbReference type="InterPro" id="IPR000560">
    <property type="entry name" value="His_Pase_clade-2"/>
</dbReference>
<dbReference type="EMBL" id="PIQI01000026">
    <property type="protein sequence ID" value="PJZ04011.1"/>
    <property type="molecule type" value="Genomic_DNA"/>
</dbReference>